<evidence type="ECO:0008006" key="3">
    <source>
        <dbReference type="Google" id="ProtNLM"/>
    </source>
</evidence>
<organism evidence="1 2">
    <name type="scientific">Aureliella helgolandensis</name>
    <dbReference type="NCBI Taxonomy" id="2527968"/>
    <lineage>
        <taxon>Bacteria</taxon>
        <taxon>Pseudomonadati</taxon>
        <taxon>Planctomycetota</taxon>
        <taxon>Planctomycetia</taxon>
        <taxon>Pirellulales</taxon>
        <taxon>Pirellulaceae</taxon>
        <taxon>Aureliella</taxon>
    </lineage>
</organism>
<protein>
    <recommendedName>
        <fullName evidence="3">Carboxypeptidase regulatory-like domain-containing protein</fullName>
    </recommendedName>
</protein>
<gene>
    <name evidence="1" type="ORF">Q31a_10150</name>
</gene>
<sequence length="153" mass="16121">MLQQNWVTVCCLFVLMGFVGCSGGRSENPDWPERIPVSGVVTYQGDPVEGAEVTFTNTAASSTGAGKTDSGGRFYLTTYVERDGVVPGQQAVAIRCVEVIDNTPEGTDLSAGGVAATPEVKWLVPKIYSNSSKSGLSADVSEAGTNEFTFDLK</sequence>
<name>A0A518G2G0_9BACT</name>
<dbReference type="EMBL" id="CP036298">
    <property type="protein sequence ID" value="QDV22729.1"/>
    <property type="molecule type" value="Genomic_DNA"/>
</dbReference>
<dbReference type="RefSeq" id="WP_145074715.1">
    <property type="nucleotide sequence ID" value="NZ_CP036298.1"/>
</dbReference>
<dbReference type="KEGG" id="ahel:Q31a_10150"/>
<evidence type="ECO:0000313" key="2">
    <source>
        <dbReference type="Proteomes" id="UP000318017"/>
    </source>
</evidence>
<proteinExistence type="predicted"/>
<accession>A0A518G2G0</accession>
<dbReference type="AlphaFoldDB" id="A0A518G2G0"/>
<reference evidence="1 2" key="1">
    <citation type="submission" date="2019-02" db="EMBL/GenBank/DDBJ databases">
        <title>Deep-cultivation of Planctomycetes and their phenomic and genomic characterization uncovers novel biology.</title>
        <authorList>
            <person name="Wiegand S."/>
            <person name="Jogler M."/>
            <person name="Boedeker C."/>
            <person name="Pinto D."/>
            <person name="Vollmers J."/>
            <person name="Rivas-Marin E."/>
            <person name="Kohn T."/>
            <person name="Peeters S.H."/>
            <person name="Heuer A."/>
            <person name="Rast P."/>
            <person name="Oberbeckmann S."/>
            <person name="Bunk B."/>
            <person name="Jeske O."/>
            <person name="Meyerdierks A."/>
            <person name="Storesund J.E."/>
            <person name="Kallscheuer N."/>
            <person name="Luecker S."/>
            <person name="Lage O.M."/>
            <person name="Pohl T."/>
            <person name="Merkel B.J."/>
            <person name="Hornburger P."/>
            <person name="Mueller R.-W."/>
            <person name="Bruemmer F."/>
            <person name="Labrenz M."/>
            <person name="Spormann A.M."/>
            <person name="Op den Camp H."/>
            <person name="Overmann J."/>
            <person name="Amann R."/>
            <person name="Jetten M.S.M."/>
            <person name="Mascher T."/>
            <person name="Medema M.H."/>
            <person name="Devos D.P."/>
            <person name="Kaster A.-K."/>
            <person name="Ovreas L."/>
            <person name="Rohde M."/>
            <person name="Galperin M.Y."/>
            <person name="Jogler C."/>
        </authorList>
    </citation>
    <scope>NUCLEOTIDE SEQUENCE [LARGE SCALE GENOMIC DNA]</scope>
    <source>
        <strain evidence="1 2">Q31a</strain>
    </source>
</reference>
<dbReference type="OrthoDB" id="281179at2"/>
<dbReference type="Proteomes" id="UP000318017">
    <property type="component" value="Chromosome"/>
</dbReference>
<evidence type="ECO:0000313" key="1">
    <source>
        <dbReference type="EMBL" id="QDV22729.1"/>
    </source>
</evidence>
<keyword evidence="2" id="KW-1185">Reference proteome</keyword>